<dbReference type="EMBL" id="LJGU01000132">
    <property type="protein sequence ID" value="OEU97037.1"/>
    <property type="molecule type" value="Genomic_DNA"/>
</dbReference>
<dbReference type="PATRIC" id="fig|1075402.3.peg.2468"/>
<evidence type="ECO:0000313" key="2">
    <source>
        <dbReference type="EMBL" id="OEU97037.1"/>
    </source>
</evidence>
<organism evidence="2 3">
    <name type="scientific">Streptomyces oceani</name>
    <dbReference type="NCBI Taxonomy" id="1075402"/>
    <lineage>
        <taxon>Bacteria</taxon>
        <taxon>Bacillati</taxon>
        <taxon>Actinomycetota</taxon>
        <taxon>Actinomycetes</taxon>
        <taxon>Kitasatosporales</taxon>
        <taxon>Streptomycetaceae</taxon>
        <taxon>Streptomyces</taxon>
    </lineage>
</organism>
<feature type="domain" description="DUF397" evidence="1">
    <location>
        <begin position="16"/>
        <end position="69"/>
    </location>
</feature>
<dbReference type="AlphaFoldDB" id="A0A1E7JZC2"/>
<dbReference type="InterPro" id="IPR007278">
    <property type="entry name" value="DUF397"/>
</dbReference>
<dbReference type="Pfam" id="PF04149">
    <property type="entry name" value="DUF397"/>
    <property type="match status" value="1"/>
</dbReference>
<gene>
    <name evidence="2" type="ORF">AN216_17430</name>
</gene>
<name>A0A1E7JZC2_9ACTN</name>
<dbReference type="RefSeq" id="WP_070197595.1">
    <property type="nucleotide sequence ID" value="NZ_LJGU01000132.1"/>
</dbReference>
<keyword evidence="3" id="KW-1185">Reference proteome</keyword>
<proteinExistence type="predicted"/>
<protein>
    <recommendedName>
        <fullName evidence="1">DUF397 domain-containing protein</fullName>
    </recommendedName>
</protein>
<comment type="caution">
    <text evidence="2">The sequence shown here is derived from an EMBL/GenBank/DDBJ whole genome shotgun (WGS) entry which is preliminary data.</text>
</comment>
<dbReference type="Proteomes" id="UP000176101">
    <property type="component" value="Unassembled WGS sequence"/>
</dbReference>
<evidence type="ECO:0000259" key="1">
    <source>
        <dbReference type="Pfam" id="PF04149"/>
    </source>
</evidence>
<accession>A0A1E7JZC2</accession>
<reference evidence="2 3" key="1">
    <citation type="journal article" date="2016" name="Front. Microbiol.">
        <title>Comparative Genomics Analysis of Streptomyces Species Reveals Their Adaptation to the Marine Environment and Their Diversity at the Genomic Level.</title>
        <authorList>
            <person name="Tian X."/>
            <person name="Zhang Z."/>
            <person name="Yang T."/>
            <person name="Chen M."/>
            <person name="Li J."/>
            <person name="Chen F."/>
            <person name="Yang J."/>
            <person name="Li W."/>
            <person name="Zhang B."/>
            <person name="Zhang Z."/>
            <person name="Wu J."/>
            <person name="Zhang C."/>
            <person name="Long L."/>
            <person name="Xiao J."/>
        </authorList>
    </citation>
    <scope>NUCLEOTIDE SEQUENCE [LARGE SCALE GENOMIC DNA]</scope>
    <source>
        <strain evidence="2 3">SCSIO 02100</strain>
    </source>
</reference>
<sequence length="73" mass="7800">MTDSGATLYGFDVAPATWRKSSSSAGEHECVEIADLADSRVAVRDSKRPEGKVLRFTGPEWAAFQAGLRAGTI</sequence>
<evidence type="ECO:0000313" key="3">
    <source>
        <dbReference type="Proteomes" id="UP000176101"/>
    </source>
</evidence>
<dbReference type="STRING" id="1075402.AN216_17430"/>